<keyword evidence="2 3" id="KW-0143">Chaperone</keyword>
<dbReference type="GO" id="GO:0007017">
    <property type="term" value="P:microtubule-based process"/>
    <property type="evidence" value="ECO:0007669"/>
    <property type="project" value="TreeGrafter"/>
</dbReference>
<evidence type="ECO:0000313" key="6">
    <source>
        <dbReference type="EMBL" id="KAK6636643.1"/>
    </source>
</evidence>
<dbReference type="InterPro" id="IPR009053">
    <property type="entry name" value="Prefoldin"/>
</dbReference>
<feature type="coiled-coil region" evidence="4">
    <location>
        <begin position="157"/>
        <end position="184"/>
    </location>
</feature>
<dbReference type="CDD" id="cd23156">
    <property type="entry name" value="Prefoldin_3"/>
    <property type="match status" value="1"/>
</dbReference>
<feature type="compositionally biased region" description="Basic and acidic residues" evidence="5">
    <location>
        <begin position="1"/>
        <end position="28"/>
    </location>
</feature>
<organism evidence="6 9">
    <name type="scientific">Polyplax serrata</name>
    <name type="common">Common mouse louse</name>
    <dbReference type="NCBI Taxonomy" id="468196"/>
    <lineage>
        <taxon>Eukaryota</taxon>
        <taxon>Metazoa</taxon>
        <taxon>Ecdysozoa</taxon>
        <taxon>Arthropoda</taxon>
        <taxon>Hexapoda</taxon>
        <taxon>Insecta</taxon>
        <taxon>Pterygota</taxon>
        <taxon>Neoptera</taxon>
        <taxon>Paraneoptera</taxon>
        <taxon>Psocodea</taxon>
        <taxon>Troctomorpha</taxon>
        <taxon>Phthiraptera</taxon>
        <taxon>Anoplura</taxon>
        <taxon>Polyplacidae</taxon>
        <taxon>Polyplax</taxon>
    </lineage>
</organism>
<keyword evidence="8" id="KW-1185">Reference proteome</keyword>
<comment type="caution">
    <text evidence="6">The sequence shown here is derived from an EMBL/GenBank/DDBJ whole genome shotgun (WGS) entry which is preliminary data.</text>
</comment>
<dbReference type="Pfam" id="PF02996">
    <property type="entry name" value="Prefoldin"/>
    <property type="match status" value="1"/>
</dbReference>
<evidence type="ECO:0000256" key="4">
    <source>
        <dbReference type="SAM" id="Coils"/>
    </source>
</evidence>
<dbReference type="GO" id="GO:0015631">
    <property type="term" value="F:tubulin binding"/>
    <property type="evidence" value="ECO:0007669"/>
    <property type="project" value="TreeGrafter"/>
</dbReference>
<dbReference type="GO" id="GO:0005737">
    <property type="term" value="C:cytoplasm"/>
    <property type="evidence" value="ECO:0007669"/>
    <property type="project" value="TreeGrafter"/>
</dbReference>
<sequence>MEEKVKTCEPKKKPEVTKKSEDEPKEGSGADGATKPHMGIPPAHFVEDVDAFMALPENGGNADKVLKKFDEQHSKYKFMEFNLTAKKKRLKNQIPDFQKSIDMIQVLAAQKNKKKDLDTQFLLAEQLYMKATIPPTDKVLLWLGANVMLEYELEEAMNLLKKNLGAAKKSLEIIENDLDFLRDQFTTTEVNRARVFNWDVKRNKKEKA</sequence>
<evidence type="ECO:0000256" key="3">
    <source>
        <dbReference type="PIRNR" id="PIRNR016396"/>
    </source>
</evidence>
<dbReference type="GO" id="GO:0016272">
    <property type="term" value="C:prefoldin complex"/>
    <property type="evidence" value="ECO:0007669"/>
    <property type="project" value="UniProtKB-UniRule"/>
</dbReference>
<gene>
    <name evidence="6" type="ORF">RUM43_010305</name>
    <name evidence="7" type="ORF">RUM44_012471</name>
</gene>
<dbReference type="Proteomes" id="UP001372834">
    <property type="component" value="Unassembled WGS sequence"/>
</dbReference>
<dbReference type="InterPro" id="IPR004127">
    <property type="entry name" value="Prefoldin_subunit_alpha"/>
</dbReference>
<dbReference type="PIRSF" id="PIRSF016396">
    <property type="entry name" value="Prefoldin_subunit_3"/>
    <property type="match status" value="1"/>
</dbReference>
<evidence type="ECO:0000313" key="8">
    <source>
        <dbReference type="Proteomes" id="UP001359485"/>
    </source>
</evidence>
<name>A0AAN8S7Z4_POLSC</name>
<dbReference type="Gene3D" id="1.10.287.370">
    <property type="match status" value="1"/>
</dbReference>
<feature type="region of interest" description="Disordered" evidence="5">
    <location>
        <begin position="1"/>
        <end position="40"/>
    </location>
</feature>
<evidence type="ECO:0000256" key="2">
    <source>
        <dbReference type="ARBA" id="ARBA00023186"/>
    </source>
</evidence>
<evidence type="ECO:0000256" key="5">
    <source>
        <dbReference type="SAM" id="MobiDB-lite"/>
    </source>
</evidence>
<dbReference type="GO" id="GO:0007021">
    <property type="term" value="P:tubulin complex assembly"/>
    <property type="evidence" value="ECO:0007669"/>
    <property type="project" value="TreeGrafter"/>
</dbReference>
<dbReference type="PANTHER" id="PTHR12409">
    <property type="entry name" value="PREFOLDIN SUBUNIT 3"/>
    <property type="match status" value="1"/>
</dbReference>
<dbReference type="SUPFAM" id="SSF46579">
    <property type="entry name" value="Prefoldin"/>
    <property type="match status" value="1"/>
</dbReference>
<dbReference type="Proteomes" id="UP001359485">
    <property type="component" value="Unassembled WGS sequence"/>
</dbReference>
<keyword evidence="4" id="KW-0175">Coiled coil</keyword>
<dbReference type="InterPro" id="IPR016655">
    <property type="entry name" value="PFD3"/>
</dbReference>
<comment type="subunit">
    <text evidence="3">Heterohexamer of two PFD-alpha type and four PFD-beta type subunits.</text>
</comment>
<dbReference type="PANTHER" id="PTHR12409:SF0">
    <property type="entry name" value="PREFOLDIN SUBUNIT 3"/>
    <property type="match status" value="1"/>
</dbReference>
<evidence type="ECO:0000256" key="1">
    <source>
        <dbReference type="ARBA" id="ARBA00010048"/>
    </source>
</evidence>
<comment type="similarity">
    <text evidence="1 3">Belongs to the prefoldin subunit alpha family.</text>
</comment>
<evidence type="ECO:0000313" key="7">
    <source>
        <dbReference type="EMBL" id="KAK6640774.1"/>
    </source>
</evidence>
<dbReference type="GO" id="GO:0006457">
    <property type="term" value="P:protein folding"/>
    <property type="evidence" value="ECO:0007669"/>
    <property type="project" value="UniProtKB-UniRule"/>
</dbReference>
<dbReference type="EMBL" id="JAWJWE010000004">
    <property type="protein sequence ID" value="KAK6636643.1"/>
    <property type="molecule type" value="Genomic_DNA"/>
</dbReference>
<dbReference type="FunFam" id="1.10.287.370:FF:000001">
    <property type="entry name" value="Prefoldin subunit 3"/>
    <property type="match status" value="1"/>
</dbReference>
<reference evidence="6 9" key="1">
    <citation type="submission" date="2023-10" db="EMBL/GenBank/DDBJ databases">
        <title>Genomes of two closely related lineages of the louse Polyplax serrata with different host specificities.</title>
        <authorList>
            <person name="Martinu J."/>
            <person name="Tarabai H."/>
            <person name="Stefka J."/>
            <person name="Hypsa V."/>
        </authorList>
    </citation>
    <scope>NUCLEOTIDE SEQUENCE [LARGE SCALE GENOMIC DNA]</scope>
    <source>
        <strain evidence="7">98ZLc_SE</strain>
        <strain evidence="6">HR10_N</strain>
    </source>
</reference>
<accession>A0AAN8S7Z4</accession>
<dbReference type="EMBL" id="JAWJWF010000001">
    <property type="protein sequence ID" value="KAK6640774.1"/>
    <property type="molecule type" value="Genomic_DNA"/>
</dbReference>
<comment type="function">
    <text evidence="3">Binds specifically to cytosolic chaperonin (c-CPN) and transfers target proteins to it. Binds to nascent polypeptide chain and promotes folding in an environment in which there are many competing pathways for nonnative proteins.</text>
</comment>
<protein>
    <recommendedName>
        <fullName evidence="3">Prefoldin subunit 3</fullName>
    </recommendedName>
</protein>
<dbReference type="AlphaFoldDB" id="A0AAN8S7Z4"/>
<evidence type="ECO:0000313" key="9">
    <source>
        <dbReference type="Proteomes" id="UP001372834"/>
    </source>
</evidence>
<proteinExistence type="inferred from homology"/>